<dbReference type="AlphaFoldDB" id="A0A0F9S3B9"/>
<gene>
    <name evidence="1" type="ORF">LCGC14_0821850</name>
</gene>
<organism evidence="1">
    <name type="scientific">marine sediment metagenome</name>
    <dbReference type="NCBI Taxonomy" id="412755"/>
    <lineage>
        <taxon>unclassified sequences</taxon>
        <taxon>metagenomes</taxon>
        <taxon>ecological metagenomes</taxon>
    </lineage>
</organism>
<name>A0A0F9S3B9_9ZZZZ</name>
<protein>
    <submittedName>
        <fullName evidence="1">Uncharacterized protein</fullName>
    </submittedName>
</protein>
<accession>A0A0F9S3B9</accession>
<proteinExistence type="predicted"/>
<evidence type="ECO:0000313" key="1">
    <source>
        <dbReference type="EMBL" id="KKN31636.1"/>
    </source>
</evidence>
<reference evidence="1" key="1">
    <citation type="journal article" date="2015" name="Nature">
        <title>Complex archaea that bridge the gap between prokaryotes and eukaryotes.</title>
        <authorList>
            <person name="Spang A."/>
            <person name="Saw J.H."/>
            <person name="Jorgensen S.L."/>
            <person name="Zaremba-Niedzwiedzka K."/>
            <person name="Martijn J."/>
            <person name="Lind A.E."/>
            <person name="van Eijk R."/>
            <person name="Schleper C."/>
            <person name="Guy L."/>
            <person name="Ettema T.J."/>
        </authorList>
    </citation>
    <scope>NUCLEOTIDE SEQUENCE</scope>
</reference>
<dbReference type="EMBL" id="LAZR01002312">
    <property type="protein sequence ID" value="KKN31636.1"/>
    <property type="molecule type" value="Genomic_DNA"/>
</dbReference>
<sequence length="737" mass="77894">MARAENVIPLKVWKDWSAGIGFLKDDGVTPGMSYASGLLGLLGELRPAPFFNTATTGLFTASGSFELSGSIAYKLTTITIAPASGETVAALGSPADSKVNGTTLTYSLTIPTGDDVVLYVTVHNDSNADPTSVTFDGNGLTKVQGVTTTTERSSIWRKVAPGAATADVVVTLASGTDIISSAQAFSGVHQSTSETATNASNATSDGPLGISLDAEVNGAILQALSWDITAEVVAQDGAQTLILNDTQGTMDAMATYKLVATSDHSFQYFHEAVANNDPGHAFLYANRGKRLITGQTVNKIDLSNADFGTVETGTHVLSGMQPGQAAKYQGFWWFPTGNDQKGRNISVVGTGNVSTDTLGGAATPFTAGSDHYTLLGDQIVGVVKQGIAGVPGLGGIGAQDGGVRILKVGGAPATVGDWGSPFPAGEITERVAGLITLSGATFVLSRDGLYSFNNRGRSGEVFTDLRQWQNPHVNIPMSIWRGGLCIPHPSGFLYYIPGDVPIPFGVEAKKDVWIIPPDGVPEIHSGLYHDSSVVGDFLYAIYQPDLSSTAGLLMVAYGTPPDDVSWQVLGSITINDPNYMSGIHVATSSRPISADRVTPTVWFNNGADLGYVILNPKAGPFRARADIHRVNISGDAYMSELVFPEPVDLAELVVYTQDMLTDDTDEWQMSFIVNATGNEENFAPIVQNGRNVISLTNKLVHRLTLRVQWIATSTSNRVPPTIAKIELFGKPTESVVS</sequence>
<comment type="caution">
    <text evidence="1">The sequence shown here is derived from an EMBL/GenBank/DDBJ whole genome shotgun (WGS) entry which is preliminary data.</text>
</comment>